<feature type="region of interest" description="Disordered" evidence="1">
    <location>
        <begin position="135"/>
        <end position="177"/>
    </location>
</feature>
<gene>
    <name evidence="2" type="ORF">Tco_0625305</name>
</gene>
<evidence type="ECO:0000313" key="2">
    <source>
        <dbReference type="EMBL" id="GJS51943.1"/>
    </source>
</evidence>
<evidence type="ECO:0000313" key="3">
    <source>
        <dbReference type="Proteomes" id="UP001151760"/>
    </source>
</evidence>
<protein>
    <submittedName>
        <fullName evidence="2">Uncharacterized protein</fullName>
    </submittedName>
</protein>
<sequence length="274" mass="31017">MSKLLYTCFTKLIINHFLSCNKNIPCRSDSEMHSEGDDSPLTKLSNTVDDKFKFGMKIPDTMINDAFKKSVGYKLGKGYMRSGKQEANIPITFKKNVVPRKTRSLSVADNIVEEPVVVELTKSICIEEQRRQQRDIDAIQDSSCSDTNEEKDVETDDSKDSNLDLSEDEPRGDDDATEYDQKLEALTSINVYKAIDKAVHAKVMTKMKKLTPTHVLKVLANYVKPRLNNFVLEVIIHENKTDPTNQKLYDTLYASILFDQEALDAQEAAPSILK</sequence>
<keyword evidence="3" id="KW-1185">Reference proteome</keyword>
<comment type="caution">
    <text evidence="2">The sequence shown here is derived from an EMBL/GenBank/DDBJ whole genome shotgun (WGS) entry which is preliminary data.</text>
</comment>
<dbReference type="EMBL" id="BQNB010008620">
    <property type="protein sequence ID" value="GJS51943.1"/>
    <property type="molecule type" value="Genomic_DNA"/>
</dbReference>
<dbReference type="Proteomes" id="UP001151760">
    <property type="component" value="Unassembled WGS sequence"/>
</dbReference>
<name>A0ABQ4WGE6_9ASTR</name>
<evidence type="ECO:0000256" key="1">
    <source>
        <dbReference type="SAM" id="MobiDB-lite"/>
    </source>
</evidence>
<proteinExistence type="predicted"/>
<feature type="compositionally biased region" description="Acidic residues" evidence="1">
    <location>
        <begin position="165"/>
        <end position="177"/>
    </location>
</feature>
<organism evidence="2 3">
    <name type="scientific">Tanacetum coccineum</name>
    <dbReference type="NCBI Taxonomy" id="301880"/>
    <lineage>
        <taxon>Eukaryota</taxon>
        <taxon>Viridiplantae</taxon>
        <taxon>Streptophyta</taxon>
        <taxon>Embryophyta</taxon>
        <taxon>Tracheophyta</taxon>
        <taxon>Spermatophyta</taxon>
        <taxon>Magnoliopsida</taxon>
        <taxon>eudicotyledons</taxon>
        <taxon>Gunneridae</taxon>
        <taxon>Pentapetalae</taxon>
        <taxon>asterids</taxon>
        <taxon>campanulids</taxon>
        <taxon>Asterales</taxon>
        <taxon>Asteraceae</taxon>
        <taxon>Asteroideae</taxon>
        <taxon>Anthemideae</taxon>
        <taxon>Anthemidinae</taxon>
        <taxon>Tanacetum</taxon>
    </lineage>
</organism>
<reference evidence="2" key="1">
    <citation type="journal article" date="2022" name="Int. J. Mol. Sci.">
        <title>Draft Genome of Tanacetum Coccineum: Genomic Comparison of Closely Related Tanacetum-Family Plants.</title>
        <authorList>
            <person name="Yamashiro T."/>
            <person name="Shiraishi A."/>
            <person name="Nakayama K."/>
            <person name="Satake H."/>
        </authorList>
    </citation>
    <scope>NUCLEOTIDE SEQUENCE</scope>
</reference>
<accession>A0ABQ4WGE6</accession>
<reference evidence="2" key="2">
    <citation type="submission" date="2022-01" db="EMBL/GenBank/DDBJ databases">
        <authorList>
            <person name="Yamashiro T."/>
            <person name="Shiraishi A."/>
            <person name="Satake H."/>
            <person name="Nakayama K."/>
        </authorList>
    </citation>
    <scope>NUCLEOTIDE SEQUENCE</scope>
</reference>